<reference evidence="2 3" key="1">
    <citation type="journal article" date="2019" name="Nat. Ecol. Evol.">
        <title>Megaphylogeny resolves global patterns of mushroom evolution.</title>
        <authorList>
            <person name="Varga T."/>
            <person name="Krizsan K."/>
            <person name="Foldi C."/>
            <person name="Dima B."/>
            <person name="Sanchez-Garcia M."/>
            <person name="Sanchez-Ramirez S."/>
            <person name="Szollosi G.J."/>
            <person name="Szarkandi J.G."/>
            <person name="Papp V."/>
            <person name="Albert L."/>
            <person name="Andreopoulos W."/>
            <person name="Angelini C."/>
            <person name="Antonin V."/>
            <person name="Barry K.W."/>
            <person name="Bougher N.L."/>
            <person name="Buchanan P."/>
            <person name="Buyck B."/>
            <person name="Bense V."/>
            <person name="Catcheside P."/>
            <person name="Chovatia M."/>
            <person name="Cooper J."/>
            <person name="Damon W."/>
            <person name="Desjardin D."/>
            <person name="Finy P."/>
            <person name="Geml J."/>
            <person name="Haridas S."/>
            <person name="Hughes K."/>
            <person name="Justo A."/>
            <person name="Karasinski D."/>
            <person name="Kautmanova I."/>
            <person name="Kiss B."/>
            <person name="Kocsube S."/>
            <person name="Kotiranta H."/>
            <person name="LaButti K.M."/>
            <person name="Lechner B.E."/>
            <person name="Liimatainen K."/>
            <person name="Lipzen A."/>
            <person name="Lukacs Z."/>
            <person name="Mihaltcheva S."/>
            <person name="Morgado L.N."/>
            <person name="Niskanen T."/>
            <person name="Noordeloos M.E."/>
            <person name="Ohm R.A."/>
            <person name="Ortiz-Santana B."/>
            <person name="Ovrebo C."/>
            <person name="Racz N."/>
            <person name="Riley R."/>
            <person name="Savchenko A."/>
            <person name="Shiryaev A."/>
            <person name="Soop K."/>
            <person name="Spirin V."/>
            <person name="Szebenyi C."/>
            <person name="Tomsovsky M."/>
            <person name="Tulloss R.E."/>
            <person name="Uehling J."/>
            <person name="Grigoriev I.V."/>
            <person name="Vagvolgyi C."/>
            <person name="Papp T."/>
            <person name="Martin F.M."/>
            <person name="Miettinen O."/>
            <person name="Hibbett D.S."/>
            <person name="Nagy L.G."/>
        </authorList>
    </citation>
    <scope>NUCLEOTIDE SEQUENCE [LARGE SCALE GENOMIC DNA]</scope>
    <source>
        <strain evidence="2 3">CBS 962.96</strain>
    </source>
</reference>
<name>A0A4S8MIU6_DENBC</name>
<dbReference type="OrthoDB" id="3794209at2759"/>
<evidence type="ECO:0000313" key="2">
    <source>
        <dbReference type="EMBL" id="THV02512.1"/>
    </source>
</evidence>
<dbReference type="PROSITE" id="PS51186">
    <property type="entry name" value="GNAT"/>
    <property type="match status" value="1"/>
</dbReference>
<sequence>MTPDDAKSQTNFSFSVYPVSEIHKQPFFLQLHSMVNASFDVAGYKPQNWELGPQPKVFKRLDPDPTRGAALLEEELGEFGFVAVAFAPGGGGDGPEGQNDTLSDKIPAASIGVLPFSGKPKFVEENVIQPGVEWELTCVAVSPDWRGHGLVMKLVEEIVQYVRLKQGCIGQRIRIVVLTIEELNGAYWRKLGWETLQENGWITIPRLTVINRIPGIYIPTSDPLLLWYGERWYGGGERNDA</sequence>
<dbReference type="Proteomes" id="UP000297245">
    <property type="component" value="Unassembled WGS sequence"/>
</dbReference>
<feature type="domain" description="N-acetyltransferase" evidence="1">
    <location>
        <begin position="56"/>
        <end position="210"/>
    </location>
</feature>
<dbReference type="SUPFAM" id="SSF55729">
    <property type="entry name" value="Acyl-CoA N-acyltransferases (Nat)"/>
    <property type="match status" value="1"/>
</dbReference>
<dbReference type="Gene3D" id="3.40.630.30">
    <property type="match status" value="1"/>
</dbReference>
<dbReference type="Pfam" id="PF00583">
    <property type="entry name" value="Acetyltransf_1"/>
    <property type="match status" value="1"/>
</dbReference>
<dbReference type="InterPro" id="IPR000182">
    <property type="entry name" value="GNAT_dom"/>
</dbReference>
<protein>
    <recommendedName>
        <fullName evidence="1">N-acetyltransferase domain-containing protein</fullName>
    </recommendedName>
</protein>
<gene>
    <name evidence="2" type="ORF">K435DRAFT_963026</name>
</gene>
<proteinExistence type="predicted"/>
<dbReference type="GO" id="GO:0016747">
    <property type="term" value="F:acyltransferase activity, transferring groups other than amino-acyl groups"/>
    <property type="evidence" value="ECO:0007669"/>
    <property type="project" value="InterPro"/>
</dbReference>
<organism evidence="2 3">
    <name type="scientific">Dendrothele bispora (strain CBS 962.96)</name>
    <dbReference type="NCBI Taxonomy" id="1314807"/>
    <lineage>
        <taxon>Eukaryota</taxon>
        <taxon>Fungi</taxon>
        <taxon>Dikarya</taxon>
        <taxon>Basidiomycota</taxon>
        <taxon>Agaricomycotina</taxon>
        <taxon>Agaricomycetes</taxon>
        <taxon>Agaricomycetidae</taxon>
        <taxon>Agaricales</taxon>
        <taxon>Agaricales incertae sedis</taxon>
        <taxon>Dendrothele</taxon>
    </lineage>
</organism>
<dbReference type="AlphaFoldDB" id="A0A4S8MIU6"/>
<accession>A0A4S8MIU6</accession>
<dbReference type="InterPro" id="IPR016181">
    <property type="entry name" value="Acyl_CoA_acyltransferase"/>
</dbReference>
<evidence type="ECO:0000313" key="3">
    <source>
        <dbReference type="Proteomes" id="UP000297245"/>
    </source>
</evidence>
<evidence type="ECO:0000259" key="1">
    <source>
        <dbReference type="PROSITE" id="PS51186"/>
    </source>
</evidence>
<dbReference type="EMBL" id="ML179076">
    <property type="protein sequence ID" value="THV02512.1"/>
    <property type="molecule type" value="Genomic_DNA"/>
</dbReference>
<keyword evidence="3" id="KW-1185">Reference proteome</keyword>
<dbReference type="CDD" id="cd04301">
    <property type="entry name" value="NAT_SF"/>
    <property type="match status" value="1"/>
</dbReference>